<dbReference type="AlphaFoldDB" id="A0A8H6DYB7"/>
<gene>
    <name evidence="1" type="ORF">GGP41_008281</name>
</gene>
<comment type="caution">
    <text evidence="1">The sequence shown here is derived from an EMBL/GenBank/DDBJ whole genome shotgun (WGS) entry which is preliminary data.</text>
</comment>
<accession>A0A8H6DYB7</accession>
<sequence length="117" mass="13396">MTLTQETGITFLGTFPELCCTYILLVGFTRASGATTYSFSLRITDSNIAGKHLIPTKQKASRMILNTIFIAIQTCKVCQPRYRQQQHKHHQLPIRAKYHLIILMVNTAWEFSFWSSA</sequence>
<organism evidence="1 2">
    <name type="scientific">Cochliobolus sativus</name>
    <name type="common">Common root rot and spot blotch fungus</name>
    <name type="synonym">Bipolaris sorokiniana</name>
    <dbReference type="NCBI Taxonomy" id="45130"/>
    <lineage>
        <taxon>Eukaryota</taxon>
        <taxon>Fungi</taxon>
        <taxon>Dikarya</taxon>
        <taxon>Ascomycota</taxon>
        <taxon>Pezizomycotina</taxon>
        <taxon>Dothideomycetes</taxon>
        <taxon>Pleosporomycetidae</taxon>
        <taxon>Pleosporales</taxon>
        <taxon>Pleosporineae</taxon>
        <taxon>Pleosporaceae</taxon>
        <taxon>Bipolaris</taxon>
    </lineage>
</organism>
<dbReference type="EMBL" id="WNKQ01000003">
    <property type="protein sequence ID" value="KAF5852916.1"/>
    <property type="molecule type" value="Genomic_DNA"/>
</dbReference>
<protein>
    <submittedName>
        <fullName evidence="1">Uncharacterized protein</fullName>
    </submittedName>
</protein>
<name>A0A8H6DYB7_COCSA</name>
<dbReference type="Proteomes" id="UP000624244">
    <property type="component" value="Unassembled WGS sequence"/>
</dbReference>
<reference evidence="1" key="1">
    <citation type="submission" date="2019-11" db="EMBL/GenBank/DDBJ databases">
        <title>Bipolaris sorokiniana Genome sequencing.</title>
        <authorList>
            <person name="Wang H."/>
        </authorList>
    </citation>
    <scope>NUCLEOTIDE SEQUENCE</scope>
</reference>
<evidence type="ECO:0000313" key="1">
    <source>
        <dbReference type="EMBL" id="KAF5852916.1"/>
    </source>
</evidence>
<evidence type="ECO:0000313" key="2">
    <source>
        <dbReference type="Proteomes" id="UP000624244"/>
    </source>
</evidence>
<proteinExistence type="predicted"/>